<evidence type="ECO:0000256" key="8">
    <source>
        <dbReference type="ARBA" id="ARBA00022840"/>
    </source>
</evidence>
<keyword evidence="5" id="KW-0479">Metal-binding</keyword>
<evidence type="ECO:0000256" key="2">
    <source>
        <dbReference type="ARBA" id="ARBA00008663"/>
    </source>
</evidence>
<dbReference type="Proteomes" id="UP000183471">
    <property type="component" value="Unassembled WGS sequence"/>
</dbReference>
<evidence type="ECO:0000256" key="9">
    <source>
        <dbReference type="ARBA" id="ARBA00022842"/>
    </source>
</evidence>
<dbReference type="InterPro" id="IPR040442">
    <property type="entry name" value="Pyrv_kinase-like_dom_sf"/>
</dbReference>
<dbReference type="PRINTS" id="PR01050">
    <property type="entry name" value="PYRUVTKNASE"/>
</dbReference>
<dbReference type="EMBL" id="FNKY01000001">
    <property type="protein sequence ID" value="SDQ75760.1"/>
    <property type="molecule type" value="Genomic_DNA"/>
</dbReference>
<dbReference type="InterPro" id="IPR001697">
    <property type="entry name" value="Pyr_Knase"/>
</dbReference>
<keyword evidence="6" id="KW-0547">Nucleotide-binding</keyword>
<keyword evidence="10 13" id="KW-0324">Glycolysis</keyword>
<organism evidence="16 17">
    <name type="scientific">Nitrosospira multiformis</name>
    <dbReference type="NCBI Taxonomy" id="1231"/>
    <lineage>
        <taxon>Bacteria</taxon>
        <taxon>Pseudomonadati</taxon>
        <taxon>Pseudomonadota</taxon>
        <taxon>Betaproteobacteria</taxon>
        <taxon>Nitrosomonadales</taxon>
        <taxon>Nitrosomonadaceae</taxon>
        <taxon>Nitrosospira</taxon>
    </lineage>
</organism>
<evidence type="ECO:0000256" key="12">
    <source>
        <dbReference type="NCBIfam" id="TIGR01064"/>
    </source>
</evidence>
<gene>
    <name evidence="16" type="ORF">SAMN05216402_2168</name>
</gene>
<dbReference type="Pfam" id="PF00224">
    <property type="entry name" value="PK"/>
    <property type="match status" value="1"/>
</dbReference>
<keyword evidence="7 13" id="KW-0418">Kinase</keyword>
<keyword evidence="11 16" id="KW-0670">Pyruvate</keyword>
<dbReference type="InterPro" id="IPR015793">
    <property type="entry name" value="Pyrv_Knase_brl"/>
</dbReference>
<dbReference type="InterPro" id="IPR036918">
    <property type="entry name" value="Pyrv_Knase_C_sf"/>
</dbReference>
<evidence type="ECO:0000256" key="7">
    <source>
        <dbReference type="ARBA" id="ARBA00022777"/>
    </source>
</evidence>
<evidence type="ECO:0000256" key="13">
    <source>
        <dbReference type="RuleBase" id="RU000504"/>
    </source>
</evidence>
<dbReference type="SUPFAM" id="SSF51621">
    <property type="entry name" value="Phosphoenolpyruvate/pyruvate domain"/>
    <property type="match status" value="1"/>
</dbReference>
<feature type="domain" description="Pyruvate kinase C-terminal" evidence="15">
    <location>
        <begin position="376"/>
        <end position="493"/>
    </location>
</feature>
<dbReference type="InterPro" id="IPR015795">
    <property type="entry name" value="Pyrv_Knase_C"/>
</dbReference>
<dbReference type="Pfam" id="PF02887">
    <property type="entry name" value="PK_C"/>
    <property type="match status" value="1"/>
</dbReference>
<evidence type="ECO:0000256" key="10">
    <source>
        <dbReference type="ARBA" id="ARBA00023152"/>
    </source>
</evidence>
<dbReference type="InterPro" id="IPR015813">
    <property type="entry name" value="Pyrv/PenolPyrv_kinase-like_dom"/>
</dbReference>
<comment type="similarity">
    <text evidence="2 13">Belongs to the pyruvate kinase family.</text>
</comment>
<evidence type="ECO:0000256" key="6">
    <source>
        <dbReference type="ARBA" id="ARBA00022741"/>
    </source>
</evidence>
<keyword evidence="17" id="KW-1185">Reference proteome</keyword>
<keyword evidence="8" id="KW-0067">ATP-binding</keyword>
<dbReference type="SUPFAM" id="SSF50800">
    <property type="entry name" value="PK beta-barrel domain-like"/>
    <property type="match status" value="1"/>
</dbReference>
<dbReference type="NCBIfam" id="NF004491">
    <property type="entry name" value="PRK05826.1"/>
    <property type="match status" value="1"/>
</dbReference>
<accession>A0ABY0TFN0</accession>
<reference evidence="16 17" key="1">
    <citation type="submission" date="2016-10" db="EMBL/GenBank/DDBJ databases">
        <authorList>
            <person name="Varghese N."/>
            <person name="Submissions S."/>
        </authorList>
    </citation>
    <scope>NUCLEOTIDE SEQUENCE [LARGE SCALE GENOMIC DNA]</scope>
    <source>
        <strain evidence="16 17">Nl1</strain>
    </source>
</reference>
<evidence type="ECO:0000256" key="4">
    <source>
        <dbReference type="ARBA" id="ARBA00022679"/>
    </source>
</evidence>
<evidence type="ECO:0000313" key="17">
    <source>
        <dbReference type="Proteomes" id="UP000183471"/>
    </source>
</evidence>
<keyword evidence="4 13" id="KW-0808">Transferase</keyword>
<dbReference type="InterPro" id="IPR015806">
    <property type="entry name" value="Pyrv_Knase_insert_dom_sf"/>
</dbReference>
<proteinExistence type="inferred from homology"/>
<evidence type="ECO:0000256" key="3">
    <source>
        <dbReference type="ARBA" id="ARBA00012142"/>
    </source>
</evidence>
<evidence type="ECO:0000256" key="5">
    <source>
        <dbReference type="ARBA" id="ARBA00022723"/>
    </source>
</evidence>
<evidence type="ECO:0000313" key="16">
    <source>
        <dbReference type="EMBL" id="SDQ75760.1"/>
    </source>
</evidence>
<comment type="catalytic activity">
    <reaction evidence="13">
        <text>pyruvate + ATP = phosphoenolpyruvate + ADP + H(+)</text>
        <dbReference type="Rhea" id="RHEA:18157"/>
        <dbReference type="ChEBI" id="CHEBI:15361"/>
        <dbReference type="ChEBI" id="CHEBI:15378"/>
        <dbReference type="ChEBI" id="CHEBI:30616"/>
        <dbReference type="ChEBI" id="CHEBI:58702"/>
        <dbReference type="ChEBI" id="CHEBI:456216"/>
        <dbReference type="EC" id="2.7.1.40"/>
    </reaction>
</comment>
<dbReference type="NCBIfam" id="TIGR01064">
    <property type="entry name" value="pyruv_kin"/>
    <property type="match status" value="1"/>
</dbReference>
<evidence type="ECO:0000259" key="15">
    <source>
        <dbReference type="Pfam" id="PF02887"/>
    </source>
</evidence>
<protein>
    <recommendedName>
        <fullName evidence="3 12">Pyruvate kinase</fullName>
        <ecNumber evidence="3 12">2.7.1.40</ecNumber>
    </recommendedName>
</protein>
<dbReference type="Gene3D" id="3.40.1380.20">
    <property type="entry name" value="Pyruvate kinase, C-terminal domain"/>
    <property type="match status" value="1"/>
</dbReference>
<keyword evidence="9 13" id="KW-0460">Magnesium</keyword>
<dbReference type="EC" id="2.7.1.40" evidence="3 12"/>
<evidence type="ECO:0000256" key="11">
    <source>
        <dbReference type="ARBA" id="ARBA00023317"/>
    </source>
</evidence>
<comment type="pathway">
    <text evidence="1 13">Carbohydrate degradation; glycolysis; pyruvate from D-glyceraldehyde 3-phosphate: step 5/5.</text>
</comment>
<evidence type="ECO:0000259" key="14">
    <source>
        <dbReference type="Pfam" id="PF00224"/>
    </source>
</evidence>
<feature type="domain" description="Pyruvate kinase barrel" evidence="14">
    <location>
        <begin position="7"/>
        <end position="338"/>
    </location>
</feature>
<evidence type="ECO:0000256" key="1">
    <source>
        <dbReference type="ARBA" id="ARBA00004997"/>
    </source>
</evidence>
<dbReference type="SUPFAM" id="SSF52935">
    <property type="entry name" value="PK C-terminal domain-like"/>
    <property type="match status" value="1"/>
</dbReference>
<dbReference type="Gene3D" id="3.20.20.60">
    <property type="entry name" value="Phosphoenolpyruvate-binding domains"/>
    <property type="match status" value="1"/>
</dbReference>
<dbReference type="RefSeq" id="WP_074632327.1">
    <property type="nucleotide sequence ID" value="NZ_FNKY01000001.1"/>
</dbReference>
<dbReference type="Gene3D" id="2.40.33.10">
    <property type="entry name" value="PK beta-barrel domain-like"/>
    <property type="match status" value="1"/>
</dbReference>
<comment type="caution">
    <text evidence="16">The sequence shown here is derived from an EMBL/GenBank/DDBJ whole genome shotgun (WGS) entry which is preliminary data.</text>
</comment>
<dbReference type="PANTHER" id="PTHR11817">
    <property type="entry name" value="PYRUVATE KINASE"/>
    <property type="match status" value="1"/>
</dbReference>
<dbReference type="InterPro" id="IPR011037">
    <property type="entry name" value="Pyrv_Knase-like_insert_dom_sf"/>
</dbReference>
<sequence>MIPHSWQRTKIVCTLGPATDSPGVIEQLIEYGMDVARVNASHGDHADHARRIERVRNAAHALGQPVAILIDLPGPKFRIGDLPDDFRKLTEGAIVRLTAEGGIAEEGGGAEEYNTLLPVRDPELLQALRAGESVFLADGSIELRVRTTTAACVQCEVIIGGTVRSGSGINVPESILSELVPTDDDRRHLAFAVAQEIEWVGVSFVQSAGDLARVRACLPSGPGPGAQPLLMAKIEKRQALADLDAIVEASDGVMVARGDLGVETDLAEIPVVQKRIIAAANAHGRPVVTATQMLESMVEREHPTRAEATDVANAVLDGTDAVMLSAETAIGQFPIAAVRFLARVLTATEKGYSLRMAHDRMRATDMPSSPDQPGNALSFAACQLAARLSARAIIVPAHTMAAALAIARFRPQAPLIVVASSMRLYRSLALVRGVSPLLSAAVFGTGTRTGTGPQACLVQAGEWLVSQGLAELGDQVVLVSASSSACERADTLRTIRLSLDGSTG</sequence>
<name>A0ABY0TFN0_9PROT</name>
<dbReference type="GO" id="GO:0016301">
    <property type="term" value="F:kinase activity"/>
    <property type="evidence" value="ECO:0007669"/>
    <property type="project" value="UniProtKB-KW"/>
</dbReference>